<dbReference type="AlphaFoldDB" id="A0A3Q7EA03"/>
<dbReference type="Gramene" id="Solyc01g010170.2.1">
    <property type="protein sequence ID" value="Solyc01g010170.2.1"/>
    <property type="gene ID" value="Solyc01g010170.2"/>
</dbReference>
<reference evidence="1" key="2">
    <citation type="submission" date="2019-01" db="UniProtKB">
        <authorList>
            <consortium name="EnsemblPlants"/>
        </authorList>
    </citation>
    <scope>IDENTIFICATION</scope>
    <source>
        <strain evidence="1">cv. Heinz 1706</strain>
    </source>
</reference>
<proteinExistence type="predicted"/>
<accession>A0A3Q7EA03</accession>
<organism evidence="1">
    <name type="scientific">Solanum lycopersicum</name>
    <name type="common">Tomato</name>
    <name type="synonym">Lycopersicon esculentum</name>
    <dbReference type="NCBI Taxonomy" id="4081"/>
    <lineage>
        <taxon>Eukaryota</taxon>
        <taxon>Viridiplantae</taxon>
        <taxon>Streptophyta</taxon>
        <taxon>Embryophyta</taxon>
        <taxon>Tracheophyta</taxon>
        <taxon>Spermatophyta</taxon>
        <taxon>Magnoliopsida</taxon>
        <taxon>eudicotyledons</taxon>
        <taxon>Gunneridae</taxon>
        <taxon>Pentapetalae</taxon>
        <taxon>asterids</taxon>
        <taxon>lamiids</taxon>
        <taxon>Solanales</taxon>
        <taxon>Solanaceae</taxon>
        <taxon>Solanoideae</taxon>
        <taxon>Solaneae</taxon>
        <taxon>Solanum</taxon>
        <taxon>Solanum subgen. Lycopersicon</taxon>
    </lineage>
</organism>
<evidence type="ECO:0000313" key="1">
    <source>
        <dbReference type="EnsemblPlants" id="Solyc01g010170.2.1"/>
    </source>
</evidence>
<name>A0A3Q7EA03_SOLLC</name>
<reference evidence="1" key="1">
    <citation type="journal article" date="2012" name="Nature">
        <title>The tomato genome sequence provides insights into fleshy fruit evolution.</title>
        <authorList>
            <consortium name="Tomato Genome Consortium"/>
        </authorList>
    </citation>
    <scope>NUCLEOTIDE SEQUENCE [LARGE SCALE GENOMIC DNA]</scope>
    <source>
        <strain evidence="1">cv. Heinz 1706</strain>
    </source>
</reference>
<dbReference type="PaxDb" id="4081-Solyc01g010170.1.1"/>
<keyword evidence="2" id="KW-1185">Reference proteome</keyword>
<sequence>MFCSMTVADSGVITLPFKGIKPIADRVCNFVSFIS</sequence>
<dbReference type="Proteomes" id="UP000004994">
    <property type="component" value="Chromosome 1"/>
</dbReference>
<evidence type="ECO:0000313" key="2">
    <source>
        <dbReference type="Proteomes" id="UP000004994"/>
    </source>
</evidence>
<dbReference type="InParanoid" id="A0A3Q7EA03"/>
<protein>
    <submittedName>
        <fullName evidence="1">Uncharacterized protein</fullName>
    </submittedName>
</protein>
<dbReference type="EnsemblPlants" id="Solyc01g010170.2.1">
    <property type="protein sequence ID" value="Solyc01g010170.2.1"/>
    <property type="gene ID" value="Solyc01g010170.2"/>
</dbReference>